<gene>
    <name evidence="1" type="ORF">LCGC14_0619410</name>
</gene>
<accession>A0A0F9RA99</accession>
<dbReference type="AlphaFoldDB" id="A0A0F9RA99"/>
<reference evidence="1" key="1">
    <citation type="journal article" date="2015" name="Nature">
        <title>Complex archaea that bridge the gap between prokaryotes and eukaryotes.</title>
        <authorList>
            <person name="Spang A."/>
            <person name="Saw J.H."/>
            <person name="Jorgensen S.L."/>
            <person name="Zaremba-Niedzwiedzka K."/>
            <person name="Martijn J."/>
            <person name="Lind A.E."/>
            <person name="van Eijk R."/>
            <person name="Schleper C."/>
            <person name="Guy L."/>
            <person name="Ettema T.J."/>
        </authorList>
    </citation>
    <scope>NUCLEOTIDE SEQUENCE</scope>
</reference>
<proteinExistence type="predicted"/>
<sequence length="108" mass="11941">MKEHSKLPWRLLNRDNIMSYERNNPECVTVRSYDGWNIARIWLSVEGLIPQGKANAEYIVTACNAFPDLLAACKGVIAHLGPNGYIPGCGEPKTRAVREAIAAAEESK</sequence>
<dbReference type="EMBL" id="LAZR01001049">
    <property type="protein sequence ID" value="KKN51764.1"/>
    <property type="molecule type" value="Genomic_DNA"/>
</dbReference>
<comment type="caution">
    <text evidence="1">The sequence shown here is derived from an EMBL/GenBank/DDBJ whole genome shotgun (WGS) entry which is preliminary data.</text>
</comment>
<organism evidence="1">
    <name type="scientific">marine sediment metagenome</name>
    <dbReference type="NCBI Taxonomy" id="412755"/>
    <lineage>
        <taxon>unclassified sequences</taxon>
        <taxon>metagenomes</taxon>
        <taxon>ecological metagenomes</taxon>
    </lineage>
</organism>
<protein>
    <submittedName>
        <fullName evidence="1">Uncharacterized protein</fullName>
    </submittedName>
</protein>
<evidence type="ECO:0000313" key="1">
    <source>
        <dbReference type="EMBL" id="KKN51764.1"/>
    </source>
</evidence>
<name>A0A0F9RA99_9ZZZZ</name>